<dbReference type="Proteomes" id="UP001189429">
    <property type="component" value="Unassembled WGS sequence"/>
</dbReference>
<dbReference type="EMBL" id="CAUYUJ010015452">
    <property type="protein sequence ID" value="CAK0854109.1"/>
    <property type="molecule type" value="Genomic_DNA"/>
</dbReference>
<keyword evidence="3" id="KW-1185">Reference proteome</keyword>
<evidence type="ECO:0000256" key="1">
    <source>
        <dbReference type="SAM" id="MobiDB-lite"/>
    </source>
</evidence>
<feature type="non-terminal residue" evidence="2">
    <location>
        <position position="1"/>
    </location>
</feature>
<accession>A0ABN9U6L0</accession>
<comment type="caution">
    <text evidence="2">The sequence shown here is derived from an EMBL/GenBank/DDBJ whole genome shotgun (WGS) entry which is preliminary data.</text>
</comment>
<organism evidence="2 3">
    <name type="scientific">Prorocentrum cordatum</name>
    <dbReference type="NCBI Taxonomy" id="2364126"/>
    <lineage>
        <taxon>Eukaryota</taxon>
        <taxon>Sar</taxon>
        <taxon>Alveolata</taxon>
        <taxon>Dinophyceae</taxon>
        <taxon>Prorocentrales</taxon>
        <taxon>Prorocentraceae</taxon>
        <taxon>Prorocentrum</taxon>
    </lineage>
</organism>
<feature type="compositionally biased region" description="Low complexity" evidence="1">
    <location>
        <begin position="184"/>
        <end position="215"/>
    </location>
</feature>
<evidence type="ECO:0000313" key="3">
    <source>
        <dbReference type="Proteomes" id="UP001189429"/>
    </source>
</evidence>
<feature type="compositionally biased region" description="Basic residues" evidence="1">
    <location>
        <begin position="223"/>
        <end position="234"/>
    </location>
</feature>
<sequence>RDGGTAAGGGRRPRGFLRGRVPRPRGPPQAAGDASHRDWPLPRRLGKGTAAGTLPARGARGPADERKQLGVLAVRAVINGRDLLACTPPLRFLSVPRARRGGEAAGAQGEGGHREADAEDRLDDVQTSSASSAAPGGAVSEQIDWIVVALVSLRSLGQHRLGGRAAAPADVPAPRTLGAGAAQALGAAPGPERRAAGAAVAGHGAAGPSPAAAWPPLGPGAGRRPRCRSGTRCR</sequence>
<evidence type="ECO:0000313" key="2">
    <source>
        <dbReference type="EMBL" id="CAK0854109.1"/>
    </source>
</evidence>
<feature type="region of interest" description="Disordered" evidence="1">
    <location>
        <begin position="184"/>
        <end position="234"/>
    </location>
</feature>
<evidence type="ECO:0008006" key="4">
    <source>
        <dbReference type="Google" id="ProtNLM"/>
    </source>
</evidence>
<reference evidence="2" key="1">
    <citation type="submission" date="2023-10" db="EMBL/GenBank/DDBJ databases">
        <authorList>
            <person name="Chen Y."/>
            <person name="Shah S."/>
            <person name="Dougan E. K."/>
            <person name="Thang M."/>
            <person name="Chan C."/>
        </authorList>
    </citation>
    <scope>NUCLEOTIDE SEQUENCE [LARGE SCALE GENOMIC DNA]</scope>
</reference>
<feature type="region of interest" description="Disordered" evidence="1">
    <location>
        <begin position="100"/>
        <end position="136"/>
    </location>
</feature>
<gene>
    <name evidence="2" type="ORF">PCOR1329_LOCUS45345</name>
</gene>
<feature type="region of interest" description="Disordered" evidence="1">
    <location>
        <begin position="1"/>
        <end position="62"/>
    </location>
</feature>
<name>A0ABN9U6L0_9DINO</name>
<feature type="compositionally biased region" description="Gly residues" evidence="1">
    <location>
        <begin position="1"/>
        <end position="10"/>
    </location>
</feature>
<feature type="compositionally biased region" description="Basic residues" evidence="1">
    <location>
        <begin position="11"/>
        <end position="23"/>
    </location>
</feature>
<protein>
    <recommendedName>
        <fullName evidence="4">Anaphase-promoting complex subunit 1</fullName>
    </recommendedName>
</protein>
<proteinExistence type="predicted"/>